<protein>
    <submittedName>
        <fullName evidence="1">Uncharacterized protein</fullName>
    </submittedName>
</protein>
<reference evidence="1 2" key="1">
    <citation type="journal article" date="2022" name="Genome Biol. Evol.">
        <title>The Spruce Budworm Genome: Reconstructing the Evolutionary History of Antifreeze Proteins.</title>
        <authorList>
            <person name="Beliveau C."/>
            <person name="Gagne P."/>
            <person name="Picq S."/>
            <person name="Vernygora O."/>
            <person name="Keeling C.I."/>
            <person name="Pinkney K."/>
            <person name="Doucet D."/>
            <person name="Wen F."/>
            <person name="Johnston J.S."/>
            <person name="Maaroufi H."/>
            <person name="Boyle B."/>
            <person name="Laroche J."/>
            <person name="Dewar K."/>
            <person name="Juretic N."/>
            <person name="Blackburn G."/>
            <person name="Nisole A."/>
            <person name="Brunet B."/>
            <person name="Brandao M."/>
            <person name="Lumley L."/>
            <person name="Duan J."/>
            <person name="Quan G."/>
            <person name="Lucarotti C.J."/>
            <person name="Roe A.D."/>
            <person name="Sperling F.A.H."/>
            <person name="Levesque R.C."/>
            <person name="Cusson M."/>
        </authorList>
    </citation>
    <scope>NUCLEOTIDE SEQUENCE [LARGE SCALE GENOMIC DNA]</scope>
    <source>
        <strain evidence="1">Glfc:IPQL:Cfum</strain>
    </source>
</reference>
<name>A0ACC0KBY5_CHOFU</name>
<dbReference type="Proteomes" id="UP001064048">
    <property type="component" value="Chromosome 29"/>
</dbReference>
<gene>
    <name evidence="1" type="ORF">MSG28_015747</name>
</gene>
<proteinExistence type="predicted"/>
<sequence>MKSCNSMGCIDEDFTIDHFSIVKPDKPTYLKVLRSGPHDVTLKWKIPNNMVDLLPGGIEHRIEYQIPGIDDPSYFRKVDATYLPPKNRSYVFELTDLLSAHREYEVRIYIKPKKAKEEEFWSDYACKIFNTSSERPQRPPEIAAGAFHQMVYKNHRLVNVFWSQLKKYEEAGANFTYKVVVSQGEKTETLFPETKNYISLVIATLDSLKPDVIKYYIDLPQVNTYQFSLSANDGSVSSGMTWAECDMARGQIGLFVRGVCEAQPHREV</sequence>
<evidence type="ECO:0000313" key="2">
    <source>
        <dbReference type="Proteomes" id="UP001064048"/>
    </source>
</evidence>
<keyword evidence="2" id="KW-1185">Reference proteome</keyword>
<comment type="caution">
    <text evidence="1">The sequence shown here is derived from an EMBL/GenBank/DDBJ whole genome shotgun (WGS) entry which is preliminary data.</text>
</comment>
<dbReference type="EMBL" id="CM046129">
    <property type="protein sequence ID" value="KAI8433772.1"/>
    <property type="molecule type" value="Genomic_DNA"/>
</dbReference>
<accession>A0ACC0KBY5</accession>
<organism evidence="1 2">
    <name type="scientific">Choristoneura fumiferana</name>
    <name type="common">Spruce budworm moth</name>
    <name type="synonym">Archips fumiferana</name>
    <dbReference type="NCBI Taxonomy" id="7141"/>
    <lineage>
        <taxon>Eukaryota</taxon>
        <taxon>Metazoa</taxon>
        <taxon>Ecdysozoa</taxon>
        <taxon>Arthropoda</taxon>
        <taxon>Hexapoda</taxon>
        <taxon>Insecta</taxon>
        <taxon>Pterygota</taxon>
        <taxon>Neoptera</taxon>
        <taxon>Endopterygota</taxon>
        <taxon>Lepidoptera</taxon>
        <taxon>Glossata</taxon>
        <taxon>Ditrysia</taxon>
        <taxon>Tortricoidea</taxon>
        <taxon>Tortricidae</taxon>
        <taxon>Tortricinae</taxon>
        <taxon>Choristoneura</taxon>
    </lineage>
</organism>
<evidence type="ECO:0000313" key="1">
    <source>
        <dbReference type="EMBL" id="KAI8433772.1"/>
    </source>
</evidence>